<evidence type="ECO:0000313" key="2">
    <source>
        <dbReference type="Proteomes" id="UP000623250"/>
    </source>
</evidence>
<reference evidence="1 2" key="1">
    <citation type="submission" date="2020-12" db="EMBL/GenBank/DDBJ databases">
        <title>Revised draft genomes of Rhodomicrobium vannielii ATCC 17100 and Rhodomicrobium udaipurense JA643.</title>
        <authorList>
            <person name="Conners E.M."/>
            <person name="Davenport E.J."/>
            <person name="Bose A."/>
        </authorList>
    </citation>
    <scope>NUCLEOTIDE SEQUENCE [LARGE SCALE GENOMIC DNA]</scope>
    <source>
        <strain evidence="1 2">JA643</strain>
    </source>
</reference>
<keyword evidence="2" id="KW-1185">Reference proteome</keyword>
<dbReference type="Pfam" id="PF13578">
    <property type="entry name" value="Methyltransf_24"/>
    <property type="match status" value="1"/>
</dbReference>
<keyword evidence="1" id="KW-0808">Transferase</keyword>
<protein>
    <submittedName>
        <fullName evidence="1">Class I SAM-dependent methyltransferase</fullName>
    </submittedName>
</protein>
<dbReference type="EMBL" id="JAEMUK010000015">
    <property type="protein sequence ID" value="MBJ7543563.1"/>
    <property type="molecule type" value="Genomic_DNA"/>
</dbReference>
<gene>
    <name evidence="1" type="ORF">JDN41_08330</name>
</gene>
<dbReference type="Gene3D" id="3.40.50.150">
    <property type="entry name" value="Vaccinia Virus protein VP39"/>
    <property type="match status" value="1"/>
</dbReference>
<dbReference type="Proteomes" id="UP000623250">
    <property type="component" value="Unassembled WGS sequence"/>
</dbReference>
<dbReference type="RefSeq" id="WP_155955083.1">
    <property type="nucleotide sequence ID" value="NZ_JAEMUK010000015.1"/>
</dbReference>
<accession>A0A8I1GFD5</accession>
<keyword evidence="1" id="KW-0489">Methyltransferase</keyword>
<dbReference type="AlphaFoldDB" id="A0A8I1GFD5"/>
<dbReference type="InterPro" id="IPR029063">
    <property type="entry name" value="SAM-dependent_MTases_sf"/>
</dbReference>
<evidence type="ECO:0000313" key="1">
    <source>
        <dbReference type="EMBL" id="MBJ7543563.1"/>
    </source>
</evidence>
<dbReference type="GO" id="GO:0032259">
    <property type="term" value="P:methylation"/>
    <property type="evidence" value="ECO:0007669"/>
    <property type="project" value="UniProtKB-KW"/>
</dbReference>
<name>A0A8I1GFD5_9HYPH</name>
<proteinExistence type="predicted"/>
<organism evidence="1 2">
    <name type="scientific">Rhodomicrobium udaipurense</name>
    <dbReference type="NCBI Taxonomy" id="1202716"/>
    <lineage>
        <taxon>Bacteria</taxon>
        <taxon>Pseudomonadati</taxon>
        <taxon>Pseudomonadota</taxon>
        <taxon>Alphaproteobacteria</taxon>
        <taxon>Hyphomicrobiales</taxon>
        <taxon>Hyphomicrobiaceae</taxon>
        <taxon>Rhodomicrobium</taxon>
    </lineage>
</organism>
<dbReference type="GO" id="GO:0008168">
    <property type="term" value="F:methyltransferase activity"/>
    <property type="evidence" value="ECO:0007669"/>
    <property type="project" value="UniProtKB-KW"/>
</dbReference>
<comment type="caution">
    <text evidence="1">The sequence shown here is derived from an EMBL/GenBank/DDBJ whole genome shotgun (WGS) entry which is preliminary data.</text>
</comment>
<sequence>MVGGAPKVNGRAVSLRKRTASGRREFGEGGQYMFLRRMLMCVLAISILPQIAFANAPGSAAKWSSRQYTFSKNWFDSRIPSWTRLLEEFKGKPGINYLEIGAFEGRSALWVLENILTHPTSKITVIDAFEEKGIFQRFSSNITLSGEADRFRVLVGPSTEKLKELPSNSFDLAFIDGSGKGVSMLADLVGVWNLVKLDGIIICSRYPLDDKLRRDLKLKPNDPGPYEAIDAFLKVHKNYTSVLSFQEDQIILRKTRE</sequence>
<dbReference type="SUPFAM" id="SSF53335">
    <property type="entry name" value="S-adenosyl-L-methionine-dependent methyltransferases"/>
    <property type="match status" value="1"/>
</dbReference>